<dbReference type="RefSeq" id="WP_091580243.1">
    <property type="nucleotide sequence ID" value="NZ_FNDU01000001.1"/>
</dbReference>
<organism evidence="2 3">
    <name type="scientific">Alteribacillus bidgolensis</name>
    <dbReference type="NCBI Taxonomy" id="930129"/>
    <lineage>
        <taxon>Bacteria</taxon>
        <taxon>Bacillati</taxon>
        <taxon>Bacillota</taxon>
        <taxon>Bacilli</taxon>
        <taxon>Bacillales</taxon>
        <taxon>Bacillaceae</taxon>
        <taxon>Alteribacillus</taxon>
    </lineage>
</organism>
<evidence type="ECO:0000313" key="2">
    <source>
        <dbReference type="EMBL" id="SDH49074.1"/>
    </source>
</evidence>
<feature type="transmembrane region" description="Helical" evidence="1">
    <location>
        <begin position="87"/>
        <end position="104"/>
    </location>
</feature>
<feature type="transmembrane region" description="Helical" evidence="1">
    <location>
        <begin position="59"/>
        <end position="81"/>
    </location>
</feature>
<dbReference type="InterPro" id="IPR019649">
    <property type="entry name" value="DUF2512"/>
</dbReference>
<gene>
    <name evidence="2" type="ORF">SAMN05216352_101448</name>
</gene>
<proteinExistence type="predicted"/>
<evidence type="ECO:0000256" key="1">
    <source>
        <dbReference type="SAM" id="Phobius"/>
    </source>
</evidence>
<feature type="transmembrane region" description="Helical" evidence="1">
    <location>
        <begin position="7"/>
        <end position="25"/>
    </location>
</feature>
<name>A0A1G8CUY1_9BACI</name>
<accession>A0A1G8CUY1</accession>
<protein>
    <recommendedName>
        <fullName evidence="4">4 TMS phage holin, superfamily IV</fullName>
    </recommendedName>
</protein>
<dbReference type="STRING" id="930129.SAMN05216352_101448"/>
<dbReference type="Proteomes" id="UP000199017">
    <property type="component" value="Unassembled WGS sequence"/>
</dbReference>
<dbReference type="EMBL" id="FNDU01000001">
    <property type="protein sequence ID" value="SDH49074.1"/>
    <property type="molecule type" value="Genomic_DNA"/>
</dbReference>
<evidence type="ECO:0000313" key="3">
    <source>
        <dbReference type="Proteomes" id="UP000199017"/>
    </source>
</evidence>
<keyword evidence="1" id="KW-0812">Transmembrane</keyword>
<sequence>MKHVIALIIKTVLVLFVLVAILSLANDYGVGNVIGLSLIVVGAAYIIGDLFVLQSTNNWVSTIADVGLCTLVIWFIGPYILNAHVPFILAFLSALFIGAGEWFFHKYVINAVITKNPKVYS</sequence>
<reference evidence="2 3" key="1">
    <citation type="submission" date="2016-10" db="EMBL/GenBank/DDBJ databases">
        <authorList>
            <person name="de Groot N.N."/>
        </authorList>
    </citation>
    <scope>NUCLEOTIDE SEQUENCE [LARGE SCALE GENOMIC DNA]</scope>
    <source>
        <strain evidence="3">P4B,CCM 7963,CECT 7998,DSM 25260,IBRC-M 10614,KCTC 13821</strain>
    </source>
</reference>
<keyword evidence="1" id="KW-1133">Transmembrane helix</keyword>
<feature type="transmembrane region" description="Helical" evidence="1">
    <location>
        <begin position="31"/>
        <end position="52"/>
    </location>
</feature>
<keyword evidence="3" id="KW-1185">Reference proteome</keyword>
<evidence type="ECO:0008006" key="4">
    <source>
        <dbReference type="Google" id="ProtNLM"/>
    </source>
</evidence>
<dbReference type="OrthoDB" id="2111682at2"/>
<keyword evidence="1" id="KW-0472">Membrane</keyword>
<dbReference type="AlphaFoldDB" id="A0A1G8CUY1"/>
<dbReference type="Pfam" id="PF10710">
    <property type="entry name" value="DUF2512"/>
    <property type="match status" value="1"/>
</dbReference>